<feature type="domain" description="Helicase ATP-binding" evidence="17">
    <location>
        <begin position="728"/>
        <end position="902"/>
    </location>
</feature>
<dbReference type="GO" id="GO:0007131">
    <property type="term" value="P:reciprocal meiotic recombination"/>
    <property type="evidence" value="ECO:0007669"/>
    <property type="project" value="UniProtKB-ARBA"/>
</dbReference>
<dbReference type="SMART" id="SM00973">
    <property type="entry name" value="Sec63"/>
    <property type="match status" value="1"/>
</dbReference>
<evidence type="ECO:0000313" key="20">
    <source>
        <dbReference type="Proteomes" id="UP000799423"/>
    </source>
</evidence>
<dbReference type="InterPro" id="IPR027417">
    <property type="entry name" value="P-loop_NTPase"/>
</dbReference>
<dbReference type="Pfam" id="PF00270">
    <property type="entry name" value="DEAD"/>
    <property type="match status" value="1"/>
</dbReference>
<evidence type="ECO:0000256" key="11">
    <source>
        <dbReference type="ARBA" id="ARBA00023254"/>
    </source>
</evidence>
<dbReference type="GO" id="GO:0003676">
    <property type="term" value="F:nucleic acid binding"/>
    <property type="evidence" value="ECO:0007669"/>
    <property type="project" value="InterPro"/>
</dbReference>
<sequence length="2028" mass="227151">MITRSASGTLGGVSMKHLSLATLTFQNSALILIMHYSRVMPLVGGQRYHASTSVFLNEVIKLGISLSMALYDMSKTLPPTTTIPTLFRTLTTAIFTNESWKLAIPAVLYTIQNNLQYVAVSNLDAATFQVTYQLKILTTAIFSVLMLGRVLSPRKWLSLVLLIVGVSIIQVPQATAQVKDKAWAARTLEKVHDLGSKAVAHVIRSGSYEGIHEDRAAQVPHMNAQVGLIAVLVACALSGLAGVTFEKILKDSTSAKPTSLWVRNCQLSFWSLFPSLFLGVIWKDGEIIAKTGFFAGYNWVVWTAICFQAAGGVIVALVINYADNIAKNFATSISILLSCIASVYFFDFQVTTSFFLGTSVVLFATYLYTKPERTDHQSPLRIAEFEKTTTERSPTHGGYDADYAREPAHVDARSSSPALLPVWAVSRLQPLWAVMSNEYYHHNNRQAARPARSTSHYDMLRPRFTQPERQIPPRDRYRSTQYHDPMYDIVDDEESYDRGAHFDSFDEELLQQPYEDRQRQAVQGRGRLSLAPGPSRFFSQAPPLQSQPLYQARDLEEYGGSRREVRAEDLRGQLRRFAYNADHPQESSSEMQVGLSSSPALRAGQRRADHSSQEMCQYKPEATHIANKRQHARQQPDLAASHFQDDKTLLRMPSEGYEQRPTLQQKQRIERPFRQLKPSQAQPGQTGQTPTGPLVQGIPLVPIMHLPDRLRSVFPYPTFNAVQSKCFQKVFQSDGNFVLASPTGSGKTVILELAICRALVSNATDQYKIVYQAPTKALCSERQRDWEKKFQPIGLKCAELTGDSDATDLRNVQMANIIITTPEKWDSMTRKWKDHEKLMRLIKLFLIDEVHILKEDRGAVLEVVVSRTKSIATDVRFVALSATVPNFHDVAAWLGKRAMEPDLPAAHEKFGEEFRPVKLQKHVCGYVSNQSNDFAFEKTLDGKLPGVITKYSEGKPIMVFCATRKSTANTAKLIANWWQSTPNRSRFWDPPQRSPNMSNKELRDMVTSGVAFHHAGLDQNDRVQIEKSFIAGELNVICCTSTLAVGVNLPCHLVIIKNTVAFTGGGMQEYSDLEMIQMLGRAGRPQFDDSAVAVIMTRQAKVNRYEKMVTGEELLESKLHLNLIDHMNAEIGLGTISDFVSARRWLKGTFLYVRLQQNPNHYKLEGARSGQSVEEQIDEICARDINLLRDSNLASGEEYFRSTEFGHAMARYYVHFETMQMFMGLQAKSSLSEILSAVAQASEYSTIRFRQGEKSLYKLINKSPQIRFPIAVNLDLPAQKVSLIIQAILGSTDISWEGEMVKHRSQYNMDTQIVFKNASSLIRCIIDCQIQLGDSISIHSAMLLERSLGSKAWDDSPLQMKQIDGIGTVAVRKFVNAGIRCMDDLEATEAHRIEALVGRNPPFGLKILEKVRQFPKLRVSLHMQPSSIRKAPEGVKIQIKADIGFINEKPPQRFGNRPIYVCHGVVSVLISSSAEKLGGGQSLIFPALLTSHDQLINCYVMCDGIAGSLRDATVRPQIAPAFFPPIRLAEPDLPHQANVSKRREEVSHPSRRRSTTSDDFGDDGIDDDALLNVPLGDLEFDHIENYADPSDIIARKHAFKNAATKPKGNSNFNYDASRDEDVHSVQLANGKWACNHPCKDKAACKHLCCKTGLDRPRKKRATTRRTTLDGTGVQPKRQERSPKSKTTQTKLQLKATKRKSSAPVEELDLTQQEKKRKANYATNGPSDYRDLHQLHETVQGKKLPDSLHSVMHTKPAYCYSEGGAHDLSFLDKQASRQPQSESDYRDIPFGHVASQSHRPRAPDSRNTMSQLRRIPEFEEYMEDPSTAVAPSRASDDFGDDDSLLGAAMIGVADSQNLQGEADEDYDVTRALEEALVLEYKTGFDLKSGPVITDFESTGDFTHNHSEDIKAAAGESSCEESNQPFKYFGQDHDSQSELGYDKRPAVERRDEKPGDLKSPRVVSHRPRTISKDTYEDALDSDILDILDSFDVKPAKEEIKVEDKPVPDAFKDLEPWLFQEFGDIVELVDG</sequence>
<dbReference type="Pfam" id="PF04142">
    <property type="entry name" value="Nuc_sug_transp"/>
    <property type="match status" value="1"/>
</dbReference>
<dbReference type="PANTHER" id="PTHR47835:SF3">
    <property type="entry name" value="HELICASE FOR MEIOSIS 1"/>
    <property type="match status" value="1"/>
</dbReference>
<dbReference type="InterPro" id="IPR011545">
    <property type="entry name" value="DEAD/DEAH_box_helicase_dom"/>
</dbReference>
<evidence type="ECO:0000256" key="3">
    <source>
        <dbReference type="ARBA" id="ARBA00022692"/>
    </source>
</evidence>
<dbReference type="Proteomes" id="UP000799423">
    <property type="component" value="Unassembled WGS sequence"/>
</dbReference>
<dbReference type="InterPro" id="IPR001650">
    <property type="entry name" value="Helicase_C-like"/>
</dbReference>
<keyword evidence="11" id="KW-0469">Meiosis</keyword>
<dbReference type="NCBIfam" id="TIGR00803">
    <property type="entry name" value="nst"/>
    <property type="match status" value="2"/>
</dbReference>
<feature type="transmembrane region" description="Helical" evidence="16">
    <location>
        <begin position="329"/>
        <end position="346"/>
    </location>
</feature>
<feature type="region of interest" description="Disordered" evidence="15">
    <location>
        <begin position="1655"/>
        <end position="1729"/>
    </location>
</feature>
<dbReference type="Pfam" id="PF00271">
    <property type="entry name" value="Helicase_C"/>
    <property type="match status" value="1"/>
</dbReference>
<evidence type="ECO:0000256" key="7">
    <source>
        <dbReference type="ARBA" id="ARBA00022840"/>
    </source>
</evidence>
<dbReference type="InterPro" id="IPR014001">
    <property type="entry name" value="Helicase_ATP-bd"/>
</dbReference>
<protein>
    <recommendedName>
        <fullName evidence="13">DNA 3'-5' helicase</fullName>
        <ecNumber evidence="13">5.6.2.4</ecNumber>
    </recommendedName>
</protein>
<evidence type="ECO:0000256" key="1">
    <source>
        <dbReference type="ARBA" id="ARBA00004141"/>
    </source>
</evidence>
<proteinExistence type="inferred from homology"/>
<gene>
    <name evidence="19" type="ORF">T440DRAFT_444900</name>
</gene>
<dbReference type="Pfam" id="PF02889">
    <property type="entry name" value="Sec63"/>
    <property type="match status" value="1"/>
</dbReference>
<feature type="compositionally biased region" description="Low complexity" evidence="15">
    <location>
        <begin position="682"/>
        <end position="693"/>
    </location>
</feature>
<dbReference type="SMART" id="SM00487">
    <property type="entry name" value="DEXDc"/>
    <property type="match status" value="1"/>
</dbReference>
<evidence type="ECO:0000256" key="2">
    <source>
        <dbReference type="ARBA" id="ARBA00010140"/>
    </source>
</evidence>
<dbReference type="InterPro" id="IPR057842">
    <property type="entry name" value="WH_MER3"/>
</dbReference>
<evidence type="ECO:0000256" key="10">
    <source>
        <dbReference type="ARBA" id="ARBA00023235"/>
    </source>
</evidence>
<feature type="region of interest" description="Disordered" evidence="15">
    <location>
        <begin position="1926"/>
        <end position="1967"/>
    </location>
</feature>
<evidence type="ECO:0000256" key="13">
    <source>
        <dbReference type="ARBA" id="ARBA00034808"/>
    </source>
</evidence>
<evidence type="ECO:0000313" key="19">
    <source>
        <dbReference type="EMBL" id="KAF2853126.1"/>
    </source>
</evidence>
<dbReference type="InterPro" id="IPR007271">
    <property type="entry name" value="Nuc_sug_transpt"/>
</dbReference>
<dbReference type="SUPFAM" id="SSF103481">
    <property type="entry name" value="Multidrug resistance efflux transporter EmrE"/>
    <property type="match status" value="1"/>
</dbReference>
<keyword evidence="5" id="KW-0378">Hydrolase</keyword>
<keyword evidence="8 16" id="KW-1133">Transmembrane helix</keyword>
<dbReference type="SUPFAM" id="SSF52540">
    <property type="entry name" value="P-loop containing nucleoside triphosphate hydrolases"/>
    <property type="match status" value="1"/>
</dbReference>
<dbReference type="PANTHER" id="PTHR47835">
    <property type="entry name" value="HFM1, ATP DEPENDENT DNA HELICASE HOMOLOG"/>
    <property type="match status" value="1"/>
</dbReference>
<evidence type="ECO:0000256" key="5">
    <source>
        <dbReference type="ARBA" id="ARBA00022801"/>
    </source>
</evidence>
<dbReference type="GO" id="GO:0015165">
    <property type="term" value="F:pyrimidine nucleotide-sugar transmembrane transporter activity"/>
    <property type="evidence" value="ECO:0007669"/>
    <property type="project" value="InterPro"/>
</dbReference>
<evidence type="ECO:0000256" key="16">
    <source>
        <dbReference type="SAM" id="Phobius"/>
    </source>
</evidence>
<evidence type="ECO:0000256" key="12">
    <source>
        <dbReference type="ARBA" id="ARBA00034617"/>
    </source>
</evidence>
<feature type="transmembrane region" description="Helical" evidence="16">
    <location>
        <begin position="156"/>
        <end position="173"/>
    </location>
</feature>
<evidence type="ECO:0000256" key="4">
    <source>
        <dbReference type="ARBA" id="ARBA00022741"/>
    </source>
</evidence>
<dbReference type="PROSITE" id="PS51194">
    <property type="entry name" value="HELICASE_CTER"/>
    <property type="match status" value="1"/>
</dbReference>
<dbReference type="GO" id="GO:0000139">
    <property type="term" value="C:Golgi membrane"/>
    <property type="evidence" value="ECO:0007669"/>
    <property type="project" value="InterPro"/>
</dbReference>
<dbReference type="Pfam" id="PF23445">
    <property type="entry name" value="WHD_SNRNP200"/>
    <property type="match status" value="1"/>
</dbReference>
<dbReference type="GO" id="GO:0043138">
    <property type="term" value="F:3'-5' DNA helicase activity"/>
    <property type="evidence" value="ECO:0007669"/>
    <property type="project" value="UniProtKB-EC"/>
</dbReference>
<dbReference type="GO" id="GO:0016787">
    <property type="term" value="F:hydrolase activity"/>
    <property type="evidence" value="ECO:0007669"/>
    <property type="project" value="UniProtKB-KW"/>
</dbReference>
<keyword evidence="4" id="KW-0547">Nucleotide-binding</keyword>
<keyword evidence="3 16" id="KW-0812">Transmembrane</keyword>
<keyword evidence="7" id="KW-0067">ATP-binding</keyword>
<feature type="transmembrane region" description="Helical" evidence="16">
    <location>
        <begin position="261"/>
        <end position="282"/>
    </location>
</feature>
<accession>A0A6A7BC57</accession>
<evidence type="ECO:0000256" key="6">
    <source>
        <dbReference type="ARBA" id="ARBA00022806"/>
    </source>
</evidence>
<feature type="compositionally biased region" description="Low complexity" evidence="15">
    <location>
        <begin position="1684"/>
        <end position="1694"/>
    </location>
</feature>
<dbReference type="InterPro" id="IPR037185">
    <property type="entry name" value="EmrE-like"/>
</dbReference>
<feature type="region of interest" description="Disordered" evidence="15">
    <location>
        <begin position="1533"/>
        <end position="1565"/>
    </location>
</feature>
<dbReference type="EMBL" id="MU006296">
    <property type="protein sequence ID" value="KAF2853126.1"/>
    <property type="molecule type" value="Genomic_DNA"/>
</dbReference>
<keyword evidence="10" id="KW-0413">Isomerase</keyword>
<dbReference type="Gene3D" id="1.10.3380.10">
    <property type="entry name" value="Sec63 N-terminal domain-like domain"/>
    <property type="match status" value="1"/>
</dbReference>
<dbReference type="Gene3D" id="3.40.50.300">
    <property type="entry name" value="P-loop containing nucleotide triphosphate hydrolases"/>
    <property type="match status" value="2"/>
</dbReference>
<dbReference type="InterPro" id="IPR004179">
    <property type="entry name" value="Sec63-dom"/>
</dbReference>
<keyword evidence="20" id="KW-1185">Reference proteome</keyword>
<feature type="compositionally biased region" description="Basic and acidic residues" evidence="15">
    <location>
        <begin position="1928"/>
        <end position="1957"/>
    </location>
</feature>
<comment type="subcellular location">
    <subcellularLocation>
        <location evidence="1">Membrane</location>
        <topology evidence="1">Multi-pass membrane protein</topology>
    </subcellularLocation>
</comment>
<organism evidence="19 20">
    <name type="scientific">Plenodomus tracheiphilus IPT5</name>
    <dbReference type="NCBI Taxonomy" id="1408161"/>
    <lineage>
        <taxon>Eukaryota</taxon>
        <taxon>Fungi</taxon>
        <taxon>Dikarya</taxon>
        <taxon>Ascomycota</taxon>
        <taxon>Pezizomycotina</taxon>
        <taxon>Dothideomycetes</taxon>
        <taxon>Pleosporomycetidae</taxon>
        <taxon>Pleosporales</taxon>
        <taxon>Pleosporineae</taxon>
        <taxon>Leptosphaeriaceae</taxon>
        <taxon>Plenodomus</taxon>
    </lineage>
</organism>
<evidence type="ECO:0000256" key="8">
    <source>
        <dbReference type="ARBA" id="ARBA00022989"/>
    </source>
</evidence>
<dbReference type="PROSITE" id="PS51192">
    <property type="entry name" value="HELICASE_ATP_BIND_1"/>
    <property type="match status" value="1"/>
</dbReference>
<comment type="catalytic activity">
    <reaction evidence="14">
        <text>ATP + H2O = ADP + phosphate + H(+)</text>
        <dbReference type="Rhea" id="RHEA:13065"/>
        <dbReference type="ChEBI" id="CHEBI:15377"/>
        <dbReference type="ChEBI" id="CHEBI:15378"/>
        <dbReference type="ChEBI" id="CHEBI:30616"/>
        <dbReference type="ChEBI" id="CHEBI:43474"/>
        <dbReference type="ChEBI" id="CHEBI:456216"/>
        <dbReference type="EC" id="5.6.2.4"/>
    </reaction>
</comment>
<keyword evidence="9 16" id="KW-0472">Membrane</keyword>
<dbReference type="InterPro" id="IPR036388">
    <property type="entry name" value="WH-like_DNA-bd_sf"/>
</dbReference>
<dbReference type="EC" id="5.6.2.4" evidence="13"/>
<evidence type="ECO:0000256" key="15">
    <source>
        <dbReference type="SAM" id="MobiDB-lite"/>
    </source>
</evidence>
<evidence type="ECO:0000259" key="18">
    <source>
        <dbReference type="PROSITE" id="PS51194"/>
    </source>
</evidence>
<reference evidence="19" key="1">
    <citation type="submission" date="2020-01" db="EMBL/GenBank/DDBJ databases">
        <authorList>
            <consortium name="DOE Joint Genome Institute"/>
            <person name="Haridas S."/>
            <person name="Albert R."/>
            <person name="Binder M."/>
            <person name="Bloem J."/>
            <person name="Labutti K."/>
            <person name="Salamov A."/>
            <person name="Andreopoulos B."/>
            <person name="Baker S.E."/>
            <person name="Barry K."/>
            <person name="Bills G."/>
            <person name="Bluhm B.H."/>
            <person name="Cannon C."/>
            <person name="Castanera R."/>
            <person name="Culley D.E."/>
            <person name="Daum C."/>
            <person name="Ezra D."/>
            <person name="Gonzalez J.B."/>
            <person name="Henrissat B."/>
            <person name="Kuo A."/>
            <person name="Liang C."/>
            <person name="Lipzen A."/>
            <person name="Lutzoni F."/>
            <person name="Magnuson J."/>
            <person name="Mondo S."/>
            <person name="Nolan M."/>
            <person name="Ohm R."/>
            <person name="Pangilinan J."/>
            <person name="Park H.-J."/>
            <person name="Ramirez L."/>
            <person name="Alfaro M."/>
            <person name="Sun H."/>
            <person name="Tritt A."/>
            <person name="Yoshinaga Y."/>
            <person name="Zwiers L.-H."/>
            <person name="Turgeon B.G."/>
            <person name="Goodwin S.B."/>
            <person name="Spatafora J.W."/>
            <person name="Crous P.W."/>
            <person name="Grigoriev I.V."/>
        </authorList>
    </citation>
    <scope>NUCLEOTIDE SEQUENCE</scope>
    <source>
        <strain evidence="19">IPT5</strain>
    </source>
</reference>
<evidence type="ECO:0000259" key="17">
    <source>
        <dbReference type="PROSITE" id="PS51192"/>
    </source>
</evidence>
<dbReference type="CDD" id="cd18795">
    <property type="entry name" value="SF2_C_Ski2"/>
    <property type="match status" value="1"/>
</dbReference>
<feature type="transmembrane region" description="Helical" evidence="16">
    <location>
        <begin position="302"/>
        <end position="322"/>
    </location>
</feature>
<comment type="similarity">
    <text evidence="2">Belongs to the helicase family. SKI2 subfamily.</text>
</comment>
<dbReference type="OrthoDB" id="5575at2759"/>
<dbReference type="InterPro" id="IPR052247">
    <property type="entry name" value="Meiotic_Crossover_Helicase"/>
</dbReference>
<dbReference type="Gene3D" id="1.10.10.10">
    <property type="entry name" value="Winged helix-like DNA-binding domain superfamily/Winged helix DNA-binding domain"/>
    <property type="match status" value="1"/>
</dbReference>
<dbReference type="SUPFAM" id="SSF158702">
    <property type="entry name" value="Sec63 N-terminal domain-like"/>
    <property type="match status" value="1"/>
</dbReference>
<comment type="catalytic activity">
    <reaction evidence="12">
        <text>Couples ATP hydrolysis with the unwinding of duplex DNA by translocating in the 3'-5' direction.</text>
        <dbReference type="EC" id="5.6.2.4"/>
    </reaction>
</comment>
<evidence type="ECO:0000256" key="14">
    <source>
        <dbReference type="ARBA" id="ARBA00048988"/>
    </source>
</evidence>
<feature type="transmembrane region" description="Helical" evidence="16">
    <location>
        <begin position="228"/>
        <end position="249"/>
    </location>
</feature>
<dbReference type="SMART" id="SM00490">
    <property type="entry name" value="HELICc"/>
    <property type="match status" value="1"/>
</dbReference>
<feature type="domain" description="Helicase C-terminal" evidence="18">
    <location>
        <begin position="943"/>
        <end position="1131"/>
    </location>
</feature>
<dbReference type="GO" id="GO:0005524">
    <property type="term" value="F:ATP binding"/>
    <property type="evidence" value="ECO:0007669"/>
    <property type="project" value="UniProtKB-KW"/>
</dbReference>
<dbReference type="FunFam" id="1.10.10.10:FF:000012">
    <property type="entry name" value="U5 small nuclear ribonucleoprotein helicase"/>
    <property type="match status" value="1"/>
</dbReference>
<feature type="region of interest" description="Disordered" evidence="15">
    <location>
        <begin position="674"/>
        <end position="693"/>
    </location>
</feature>
<evidence type="ECO:0000256" key="9">
    <source>
        <dbReference type="ARBA" id="ARBA00023136"/>
    </source>
</evidence>
<dbReference type="FunFam" id="1.10.3380.10:FF:000012">
    <property type="entry name" value="DEAD/DEAH box DNA helicase"/>
    <property type="match status" value="1"/>
</dbReference>
<name>A0A6A7BC57_9PLEO</name>
<keyword evidence="6" id="KW-0347">Helicase</keyword>
<dbReference type="FunFam" id="3.40.50.300:FF:001076">
    <property type="entry name" value="ATP-dependent DNA helicase MER3"/>
    <property type="match status" value="1"/>
</dbReference>